<dbReference type="InterPro" id="IPR042856">
    <property type="entry name" value="RSP14"/>
</dbReference>
<dbReference type="Gene3D" id="1.25.10.10">
    <property type="entry name" value="Leucine-rich Repeat Variant"/>
    <property type="match status" value="1"/>
</dbReference>
<dbReference type="PANTHER" id="PTHR15599:SF1">
    <property type="entry name" value="RADIAL SPOKE HEAD 14 HOMOLOG"/>
    <property type="match status" value="1"/>
</dbReference>
<dbReference type="AlphaFoldDB" id="A0A0A9WA76"/>
<gene>
    <name evidence="1" type="ORF">CM83_6404</name>
</gene>
<dbReference type="InterPro" id="IPR011989">
    <property type="entry name" value="ARM-like"/>
</dbReference>
<dbReference type="SUPFAM" id="SSF48371">
    <property type="entry name" value="ARM repeat"/>
    <property type="match status" value="1"/>
</dbReference>
<accession>A0A0A9WA76</accession>
<sequence length="474" mass="54258">MADWSTPLHLSISPTPDLDLIPAWIIDKTIRHLMSRNLKNTEPEREIVCYELDPYCFSPKIDGIHGHLAYGKLGLSQIKRTLTVSRDQNEIGRTLNTLCDLVQDPEIATNVLKMNILAQLRRLIDHDHWYVRERTVQVLKTLVLQASGRERIVNDGELMESIMCCIRDPSSCVKRTTYDLVHRLSTNYFVIAKLMDLGFIKIIMEELLQKIRTDDEVGGEGWEAEEITEVKDEESVKFKETGDSTFPSLDRVNEDSEIDAEYELVGEGEEEDYKALVEECEILDEPDFMDKEINMLVILLETLANLMAFSTEATLDAIIYDVLTLKKLVYHEDRSVRLLTWNIFKQVFSTDIGQLALTPHNLLDDMMRPFHHETDEGEMLEIMGTLMLALVKVENRVAALKKGILDRIVSMAKKSDLSSNKRLAVLNVLSHLVEMPDVRATLIKHLPDTVLAVNLNSTTIEHHVQTHLERALWK</sequence>
<reference evidence="1" key="2">
    <citation type="submission" date="2014-07" db="EMBL/GenBank/DDBJ databases">
        <authorList>
            <person name="Hull J."/>
        </authorList>
    </citation>
    <scope>NUCLEOTIDE SEQUENCE</scope>
</reference>
<feature type="non-terminal residue" evidence="1">
    <location>
        <position position="474"/>
    </location>
</feature>
<name>A0A0A9WA76_LYGHE</name>
<protein>
    <submittedName>
        <fullName evidence="1">Uncharacterized protein</fullName>
    </submittedName>
</protein>
<organism evidence="1">
    <name type="scientific">Lygus hesperus</name>
    <name type="common">Western plant bug</name>
    <dbReference type="NCBI Taxonomy" id="30085"/>
    <lineage>
        <taxon>Eukaryota</taxon>
        <taxon>Metazoa</taxon>
        <taxon>Ecdysozoa</taxon>
        <taxon>Arthropoda</taxon>
        <taxon>Hexapoda</taxon>
        <taxon>Insecta</taxon>
        <taxon>Pterygota</taxon>
        <taxon>Neoptera</taxon>
        <taxon>Paraneoptera</taxon>
        <taxon>Hemiptera</taxon>
        <taxon>Heteroptera</taxon>
        <taxon>Panheteroptera</taxon>
        <taxon>Cimicomorpha</taxon>
        <taxon>Miridae</taxon>
        <taxon>Mirini</taxon>
        <taxon>Lygus</taxon>
    </lineage>
</organism>
<dbReference type="PANTHER" id="PTHR15599">
    <property type="entry name" value="RTDR1"/>
    <property type="match status" value="1"/>
</dbReference>
<dbReference type="InterPro" id="IPR016024">
    <property type="entry name" value="ARM-type_fold"/>
</dbReference>
<dbReference type="EMBL" id="GBHO01038945">
    <property type="protein sequence ID" value="JAG04659.1"/>
    <property type="molecule type" value="Transcribed_RNA"/>
</dbReference>
<proteinExistence type="predicted"/>
<evidence type="ECO:0000313" key="1">
    <source>
        <dbReference type="EMBL" id="JAG04659.1"/>
    </source>
</evidence>
<reference evidence="1" key="1">
    <citation type="journal article" date="2014" name="PLoS ONE">
        <title>Transcriptome-Based Identification of ABC Transporters in the Western Tarnished Plant Bug Lygus hesperus.</title>
        <authorList>
            <person name="Hull J.J."/>
            <person name="Chaney K."/>
            <person name="Geib S.M."/>
            <person name="Fabrick J.A."/>
            <person name="Brent C.S."/>
            <person name="Walsh D."/>
            <person name="Lavine L.C."/>
        </authorList>
    </citation>
    <scope>NUCLEOTIDE SEQUENCE</scope>
</reference>